<sequence length="132" mass="14509">MPPVAQLDNQQNNQQLRTKMSISVANKWQNRDTSAGRIGSQCWRTRVRAALRPANTVSAPLSRYKQTMGPPSEFRGGVSGAPPYQADPQMAFSAVSVRPDHTADPEGYLQGSIYSSLTFLEVSATFEKCLFS</sequence>
<dbReference type="AlphaFoldDB" id="A0AAD7WVN8"/>
<gene>
    <name evidence="2" type="ORF">AAFF_G00186400</name>
</gene>
<dbReference type="Proteomes" id="UP001221898">
    <property type="component" value="Unassembled WGS sequence"/>
</dbReference>
<organism evidence="2 3">
    <name type="scientific">Aldrovandia affinis</name>
    <dbReference type="NCBI Taxonomy" id="143900"/>
    <lineage>
        <taxon>Eukaryota</taxon>
        <taxon>Metazoa</taxon>
        <taxon>Chordata</taxon>
        <taxon>Craniata</taxon>
        <taxon>Vertebrata</taxon>
        <taxon>Euteleostomi</taxon>
        <taxon>Actinopterygii</taxon>
        <taxon>Neopterygii</taxon>
        <taxon>Teleostei</taxon>
        <taxon>Notacanthiformes</taxon>
        <taxon>Halosauridae</taxon>
        <taxon>Aldrovandia</taxon>
    </lineage>
</organism>
<reference evidence="2" key="1">
    <citation type="journal article" date="2023" name="Science">
        <title>Genome structures resolve the early diversification of teleost fishes.</title>
        <authorList>
            <person name="Parey E."/>
            <person name="Louis A."/>
            <person name="Montfort J."/>
            <person name="Bouchez O."/>
            <person name="Roques C."/>
            <person name="Iampietro C."/>
            <person name="Lluch J."/>
            <person name="Castinel A."/>
            <person name="Donnadieu C."/>
            <person name="Desvignes T."/>
            <person name="Floi Bucao C."/>
            <person name="Jouanno E."/>
            <person name="Wen M."/>
            <person name="Mejri S."/>
            <person name="Dirks R."/>
            <person name="Jansen H."/>
            <person name="Henkel C."/>
            <person name="Chen W.J."/>
            <person name="Zahm M."/>
            <person name="Cabau C."/>
            <person name="Klopp C."/>
            <person name="Thompson A.W."/>
            <person name="Robinson-Rechavi M."/>
            <person name="Braasch I."/>
            <person name="Lecointre G."/>
            <person name="Bobe J."/>
            <person name="Postlethwait J.H."/>
            <person name="Berthelot C."/>
            <person name="Roest Crollius H."/>
            <person name="Guiguen Y."/>
        </authorList>
    </citation>
    <scope>NUCLEOTIDE SEQUENCE</scope>
    <source>
        <strain evidence="2">NC1722</strain>
    </source>
</reference>
<protein>
    <submittedName>
        <fullName evidence="2">Uncharacterized protein</fullName>
    </submittedName>
</protein>
<keyword evidence="3" id="KW-1185">Reference proteome</keyword>
<evidence type="ECO:0000256" key="1">
    <source>
        <dbReference type="SAM" id="MobiDB-lite"/>
    </source>
</evidence>
<dbReference type="EMBL" id="JAINUG010000025">
    <property type="protein sequence ID" value="KAJ8410683.1"/>
    <property type="molecule type" value="Genomic_DNA"/>
</dbReference>
<proteinExistence type="predicted"/>
<accession>A0AAD7WVN8</accession>
<evidence type="ECO:0000313" key="3">
    <source>
        <dbReference type="Proteomes" id="UP001221898"/>
    </source>
</evidence>
<comment type="caution">
    <text evidence="2">The sequence shown here is derived from an EMBL/GenBank/DDBJ whole genome shotgun (WGS) entry which is preliminary data.</text>
</comment>
<feature type="region of interest" description="Disordered" evidence="1">
    <location>
        <begin position="61"/>
        <end position="85"/>
    </location>
</feature>
<evidence type="ECO:0000313" key="2">
    <source>
        <dbReference type="EMBL" id="KAJ8410683.1"/>
    </source>
</evidence>
<name>A0AAD7WVN8_9TELE</name>